<organism evidence="3 4">
    <name type="scientific">[Myrmecia] bisecta</name>
    <dbReference type="NCBI Taxonomy" id="41462"/>
    <lineage>
        <taxon>Eukaryota</taxon>
        <taxon>Viridiplantae</taxon>
        <taxon>Chlorophyta</taxon>
        <taxon>core chlorophytes</taxon>
        <taxon>Trebouxiophyceae</taxon>
        <taxon>Trebouxiales</taxon>
        <taxon>Trebouxiaceae</taxon>
        <taxon>Myrmecia</taxon>
    </lineage>
</organism>
<comment type="caution">
    <text evidence="3">The sequence shown here is derived from an EMBL/GenBank/DDBJ whole genome shotgun (WGS) entry which is preliminary data.</text>
</comment>
<dbReference type="Pfam" id="PF02114">
    <property type="entry name" value="Phosducin"/>
    <property type="match status" value="1"/>
</dbReference>
<evidence type="ECO:0000256" key="1">
    <source>
        <dbReference type="ARBA" id="ARBA00009686"/>
    </source>
</evidence>
<dbReference type="InterPro" id="IPR051498">
    <property type="entry name" value="Phosducin-like_chap/apop_reg"/>
</dbReference>
<dbReference type="CDD" id="cd02988">
    <property type="entry name" value="Phd_like_VIAF"/>
    <property type="match status" value="1"/>
</dbReference>
<dbReference type="SUPFAM" id="SSF52833">
    <property type="entry name" value="Thioredoxin-like"/>
    <property type="match status" value="1"/>
</dbReference>
<dbReference type="Gene3D" id="3.40.30.10">
    <property type="entry name" value="Glutaredoxin"/>
    <property type="match status" value="1"/>
</dbReference>
<dbReference type="InterPro" id="IPR036249">
    <property type="entry name" value="Thioredoxin-like_sf"/>
</dbReference>
<evidence type="ECO:0000259" key="2">
    <source>
        <dbReference type="Pfam" id="PF02114"/>
    </source>
</evidence>
<comment type="similarity">
    <text evidence="1">Belongs to the phosducin family.</text>
</comment>
<proteinExistence type="inferred from homology"/>
<dbReference type="AlphaFoldDB" id="A0AAW1Q2A2"/>
<dbReference type="GO" id="GO:0006457">
    <property type="term" value="P:protein folding"/>
    <property type="evidence" value="ECO:0007669"/>
    <property type="project" value="TreeGrafter"/>
</dbReference>
<keyword evidence="4" id="KW-1185">Reference proteome</keyword>
<dbReference type="PANTHER" id="PTHR45809">
    <property type="entry name" value="VIRAL IAP-ASSOCIATED FACTOR HOMOLOG"/>
    <property type="match status" value="1"/>
</dbReference>
<accession>A0AAW1Q2A2</accession>
<reference evidence="3 4" key="1">
    <citation type="journal article" date="2024" name="Nat. Commun.">
        <title>Phylogenomics reveals the evolutionary origins of lichenization in chlorophyte algae.</title>
        <authorList>
            <person name="Puginier C."/>
            <person name="Libourel C."/>
            <person name="Otte J."/>
            <person name="Skaloud P."/>
            <person name="Haon M."/>
            <person name="Grisel S."/>
            <person name="Petersen M."/>
            <person name="Berrin J.G."/>
            <person name="Delaux P.M."/>
            <person name="Dal Grande F."/>
            <person name="Keller J."/>
        </authorList>
    </citation>
    <scope>NUCLEOTIDE SEQUENCE [LARGE SCALE GENOMIC DNA]</scope>
    <source>
        <strain evidence="3 4">SAG 2043</strain>
    </source>
</reference>
<feature type="domain" description="Phosducin" evidence="2">
    <location>
        <begin position="62"/>
        <end position="187"/>
    </location>
</feature>
<dbReference type="PANTHER" id="PTHR45809:SF3">
    <property type="entry name" value="VIRAL IAP-ASSOCIATED FACTOR HOMOLOG"/>
    <property type="match status" value="1"/>
</dbReference>
<evidence type="ECO:0000313" key="3">
    <source>
        <dbReference type="EMBL" id="KAK9814459.1"/>
    </source>
</evidence>
<dbReference type="EMBL" id="JALJOR010000007">
    <property type="protein sequence ID" value="KAK9814459.1"/>
    <property type="molecule type" value="Genomic_DNA"/>
</dbReference>
<gene>
    <name evidence="3" type="ORF">WJX72_006280</name>
</gene>
<dbReference type="InterPro" id="IPR024253">
    <property type="entry name" value="Phosducin_thioredoxin-like_dom"/>
</dbReference>
<sequence>MAYGGDSTVYKGLEGETTQWEDLQRKHGNLPPKEPIWKPDLYTPEKEEVKDKAWIDSKEESELAELENEFDDDRFLENYRKQRLQELKQAAAIPKYGTLEHITASEFVQQVTNAGEDVWVVVHLYKDKVVDCAILGVCLQELAGKYPHTKFVKIISTDCIPRYPDQNLPTVLVYKDKQCIKTLIGLAQFGGRRVTPEHVAFALNRHGPICRQPGDDAGREVSVDEVKDFLQQLVVRHEEEVAAQKDGNDSD</sequence>
<dbReference type="GO" id="GO:0005737">
    <property type="term" value="C:cytoplasm"/>
    <property type="evidence" value="ECO:0007669"/>
    <property type="project" value="TreeGrafter"/>
</dbReference>
<protein>
    <recommendedName>
        <fullName evidence="2">Phosducin domain-containing protein</fullName>
    </recommendedName>
</protein>
<name>A0AAW1Q2A2_9CHLO</name>
<dbReference type="Proteomes" id="UP001489004">
    <property type="component" value="Unassembled WGS sequence"/>
</dbReference>
<evidence type="ECO:0000313" key="4">
    <source>
        <dbReference type="Proteomes" id="UP001489004"/>
    </source>
</evidence>